<proteinExistence type="predicted"/>
<organism evidence="1 2">
    <name type="scientific">Paenibacillus glycanilyticus</name>
    <dbReference type="NCBI Taxonomy" id="126569"/>
    <lineage>
        <taxon>Bacteria</taxon>
        <taxon>Bacillati</taxon>
        <taxon>Bacillota</taxon>
        <taxon>Bacilli</taxon>
        <taxon>Bacillales</taxon>
        <taxon>Paenibacillaceae</taxon>
        <taxon>Paenibacillus</taxon>
    </lineage>
</organism>
<comment type="caution">
    <text evidence="1">The sequence shown here is derived from an EMBL/GenBank/DDBJ whole genome shotgun (WGS) entry which is preliminary data.</text>
</comment>
<keyword evidence="2" id="KW-1185">Reference proteome</keyword>
<accession>A0ABQ6NFG5</accession>
<protein>
    <submittedName>
        <fullName evidence="1">Uncharacterized protein</fullName>
    </submittedName>
</protein>
<dbReference type="RefSeq" id="WP_116394485.1">
    <property type="nucleotide sequence ID" value="NZ_BTCL01000002.1"/>
</dbReference>
<evidence type="ECO:0000313" key="2">
    <source>
        <dbReference type="Proteomes" id="UP001285921"/>
    </source>
</evidence>
<name>A0ABQ6NFG5_9BACL</name>
<dbReference type="Proteomes" id="UP001285921">
    <property type="component" value="Unassembled WGS sequence"/>
</dbReference>
<evidence type="ECO:0000313" key="1">
    <source>
        <dbReference type="EMBL" id="GMK43856.1"/>
    </source>
</evidence>
<dbReference type="EMBL" id="BTCL01000002">
    <property type="protein sequence ID" value="GMK43856.1"/>
    <property type="molecule type" value="Genomic_DNA"/>
</dbReference>
<reference evidence="1 2" key="1">
    <citation type="submission" date="2023-05" db="EMBL/GenBank/DDBJ databases">
        <title>Draft genome of Paenibacillus sp. CCS26.</title>
        <authorList>
            <person name="Akita H."/>
            <person name="Shinto Y."/>
            <person name="Kimura Z."/>
        </authorList>
    </citation>
    <scope>NUCLEOTIDE SEQUENCE [LARGE SCALE GENOMIC DNA]</scope>
    <source>
        <strain evidence="1 2">CCS26</strain>
    </source>
</reference>
<sequence length="63" mass="7591">MKIAYQEEDRLWNEWYNVIWVCLFYGGSGTKRYELFAYFSLFFRQFAGFIDETDAGRLAVPFL</sequence>
<gene>
    <name evidence="1" type="ORF">PghCCS26_09830</name>
</gene>